<organism evidence="3 4">
    <name type="scientific">Tetraparma gracilis</name>
    <dbReference type="NCBI Taxonomy" id="2962635"/>
    <lineage>
        <taxon>Eukaryota</taxon>
        <taxon>Sar</taxon>
        <taxon>Stramenopiles</taxon>
        <taxon>Ochrophyta</taxon>
        <taxon>Bolidophyceae</taxon>
        <taxon>Parmales</taxon>
        <taxon>Triparmaceae</taxon>
        <taxon>Tetraparma</taxon>
    </lineage>
</organism>
<feature type="coiled-coil region" evidence="1">
    <location>
        <begin position="145"/>
        <end position="193"/>
    </location>
</feature>
<feature type="region of interest" description="Disordered" evidence="2">
    <location>
        <begin position="36"/>
        <end position="58"/>
    </location>
</feature>
<evidence type="ECO:0000313" key="3">
    <source>
        <dbReference type="EMBL" id="GMI31967.1"/>
    </source>
</evidence>
<evidence type="ECO:0000313" key="4">
    <source>
        <dbReference type="Proteomes" id="UP001165060"/>
    </source>
</evidence>
<keyword evidence="1" id="KW-0175">Coiled coil</keyword>
<dbReference type="EMBL" id="BRYB01001720">
    <property type="protein sequence ID" value="GMI31967.1"/>
    <property type="molecule type" value="Genomic_DNA"/>
</dbReference>
<gene>
    <name evidence="3" type="ORF">TeGR_g13694</name>
</gene>
<comment type="caution">
    <text evidence="3">The sequence shown here is derived from an EMBL/GenBank/DDBJ whole genome shotgun (WGS) entry which is preliminary data.</text>
</comment>
<name>A0ABQ6MRY3_9STRA</name>
<keyword evidence="4" id="KW-1185">Reference proteome</keyword>
<proteinExistence type="predicted"/>
<accession>A0ABQ6MRY3</accession>
<evidence type="ECO:0000256" key="2">
    <source>
        <dbReference type="SAM" id="MobiDB-lite"/>
    </source>
</evidence>
<sequence>MYCAPGLVETLFSIAADDDHALQPNCKELLSKITPDAAAPLPPPPPLAPAAPPAAPATAADMEKMMQRLDDIHGGQPSAAEIAELRRENAELRARLASVEQIASGAVSSVVDLTRGDGANVTPTPGKRSALALVAEEREESGRALKKVKTEKLAVEDELEDAQELAGDLHKSENNKMTTIDGLEERIRELERAAALR</sequence>
<protein>
    <submittedName>
        <fullName evidence="3">Uncharacterized protein</fullName>
    </submittedName>
</protein>
<reference evidence="3 4" key="1">
    <citation type="journal article" date="2023" name="Commun. Biol.">
        <title>Genome analysis of Parmales, the sister group of diatoms, reveals the evolutionary specialization of diatoms from phago-mixotrophs to photoautotrophs.</title>
        <authorList>
            <person name="Ban H."/>
            <person name="Sato S."/>
            <person name="Yoshikawa S."/>
            <person name="Yamada K."/>
            <person name="Nakamura Y."/>
            <person name="Ichinomiya M."/>
            <person name="Sato N."/>
            <person name="Blanc-Mathieu R."/>
            <person name="Endo H."/>
            <person name="Kuwata A."/>
            <person name="Ogata H."/>
        </authorList>
    </citation>
    <scope>NUCLEOTIDE SEQUENCE [LARGE SCALE GENOMIC DNA]</scope>
</reference>
<feature type="compositionally biased region" description="Pro residues" evidence="2">
    <location>
        <begin position="40"/>
        <end position="55"/>
    </location>
</feature>
<dbReference type="Proteomes" id="UP001165060">
    <property type="component" value="Unassembled WGS sequence"/>
</dbReference>
<evidence type="ECO:0000256" key="1">
    <source>
        <dbReference type="SAM" id="Coils"/>
    </source>
</evidence>